<keyword evidence="2" id="KW-1185">Reference proteome</keyword>
<dbReference type="InterPro" id="IPR011042">
    <property type="entry name" value="6-blade_b-propeller_TolB-like"/>
</dbReference>
<comment type="caution">
    <text evidence="1">The sequence shown here is derived from an EMBL/GenBank/DDBJ whole genome shotgun (WGS) entry which is preliminary data.</text>
</comment>
<organism evidence="1 2">
    <name type="scientific">Aquimarina aggregata</name>
    <dbReference type="NCBI Taxonomy" id="1642818"/>
    <lineage>
        <taxon>Bacteria</taxon>
        <taxon>Pseudomonadati</taxon>
        <taxon>Bacteroidota</taxon>
        <taxon>Flavobacteriia</taxon>
        <taxon>Flavobacteriales</taxon>
        <taxon>Flavobacteriaceae</taxon>
        <taxon>Aquimarina</taxon>
    </lineage>
</organism>
<name>A0A163C0J5_9FLAO</name>
<dbReference type="STRING" id="1642818.AWE51_00465"/>
<dbReference type="Gene3D" id="2.120.10.30">
    <property type="entry name" value="TolB, C-terminal domain"/>
    <property type="match status" value="1"/>
</dbReference>
<dbReference type="EMBL" id="LQRT01000002">
    <property type="protein sequence ID" value="KZS41950.1"/>
    <property type="molecule type" value="Genomic_DNA"/>
</dbReference>
<gene>
    <name evidence="1" type="ORF">AWE51_00465</name>
</gene>
<dbReference type="SUPFAM" id="SSF63829">
    <property type="entry name" value="Calcium-dependent phosphotriesterase"/>
    <property type="match status" value="1"/>
</dbReference>
<sequence>MVVFILLSRCTPKASEKTDILLNKDLIPEGVAYNTNSKSIYVGAIYKQKIIEIQSDGTYKDLITKEVFGDLSPIGIEFVEKSHDLWINLALAPIVNQTNQDRWETGLMRYNVRTNEKEHYIVKDSLRSFFNDLTVLPNDDVIITETANARLFKFDAAKKELEPYIELTNFSFPNGITFYQPKQLLFVSTNEGIVKIDIQTKEQSLLKVAPNINAKVIDGLSFYKNYFIGHQSTKISKFYVNDEFTEITNVEVFDTGKEFDSSTTGEIGNDKYHYIVNSQIKSGIENKKIKPLDSLENVIIRSKPL</sequence>
<proteinExistence type="predicted"/>
<dbReference type="AlphaFoldDB" id="A0A163C0J5"/>
<protein>
    <recommendedName>
        <fullName evidence="3">SMP-30/Gluconolactonase/LRE-like region domain-containing protein</fullName>
    </recommendedName>
</protein>
<evidence type="ECO:0000313" key="1">
    <source>
        <dbReference type="EMBL" id="KZS41950.1"/>
    </source>
</evidence>
<dbReference type="Proteomes" id="UP000076715">
    <property type="component" value="Unassembled WGS sequence"/>
</dbReference>
<accession>A0A163C0J5</accession>
<evidence type="ECO:0000313" key="2">
    <source>
        <dbReference type="Proteomes" id="UP000076715"/>
    </source>
</evidence>
<evidence type="ECO:0008006" key="3">
    <source>
        <dbReference type="Google" id="ProtNLM"/>
    </source>
</evidence>
<reference evidence="1 2" key="1">
    <citation type="submission" date="2016-01" db="EMBL/GenBank/DDBJ databases">
        <title>The draft genome sequence of Aquimarina sp. RZW4-3-2.</title>
        <authorList>
            <person name="Wang Y."/>
        </authorList>
    </citation>
    <scope>NUCLEOTIDE SEQUENCE [LARGE SCALE GENOMIC DNA]</scope>
    <source>
        <strain evidence="1 2">RZW4-3-2</strain>
    </source>
</reference>